<evidence type="ECO:0000256" key="1">
    <source>
        <dbReference type="SAM" id="MobiDB-lite"/>
    </source>
</evidence>
<dbReference type="Pfam" id="PF14371">
    <property type="entry name" value="DUF4412"/>
    <property type="match status" value="1"/>
</dbReference>
<accession>A0ABM7VFB5</accession>
<evidence type="ECO:0000259" key="3">
    <source>
        <dbReference type="Pfam" id="PF14371"/>
    </source>
</evidence>
<dbReference type="RefSeq" id="WP_338396945.1">
    <property type="nucleotide sequence ID" value="NZ_AP025292.1"/>
</dbReference>
<dbReference type="InterPro" id="IPR025524">
    <property type="entry name" value="DUF4412"/>
</dbReference>
<evidence type="ECO:0000313" key="4">
    <source>
        <dbReference type="EMBL" id="BDC99682.1"/>
    </source>
</evidence>
<proteinExistence type="predicted"/>
<name>A0ABM7VFB5_9BACT</name>
<protein>
    <recommendedName>
        <fullName evidence="3">DUF4412 domain-containing protein</fullName>
    </recommendedName>
</protein>
<evidence type="ECO:0000256" key="2">
    <source>
        <dbReference type="SAM" id="SignalP"/>
    </source>
</evidence>
<organism evidence="4 5">
    <name type="scientific">Persicobacter psychrovividus</name>
    <dbReference type="NCBI Taxonomy" id="387638"/>
    <lineage>
        <taxon>Bacteria</taxon>
        <taxon>Pseudomonadati</taxon>
        <taxon>Bacteroidota</taxon>
        <taxon>Cytophagia</taxon>
        <taxon>Cytophagales</taxon>
        <taxon>Persicobacteraceae</taxon>
        <taxon>Persicobacter</taxon>
    </lineage>
</organism>
<gene>
    <name evidence="4" type="ORF">PEPS_19630</name>
</gene>
<feature type="signal peptide" evidence="2">
    <location>
        <begin position="1"/>
        <end position="19"/>
    </location>
</feature>
<keyword evidence="5" id="KW-1185">Reference proteome</keyword>
<reference evidence="4 5" key="1">
    <citation type="submission" date="2021-12" db="EMBL/GenBank/DDBJ databases">
        <title>Genome sequencing of bacteria with rrn-lacking chromosome and rrn-plasmid.</title>
        <authorList>
            <person name="Anda M."/>
            <person name="Iwasaki W."/>
        </authorList>
    </citation>
    <scope>NUCLEOTIDE SEQUENCE [LARGE SCALE GENOMIC DNA]</scope>
    <source>
        <strain evidence="4 5">NBRC 101262</strain>
    </source>
</reference>
<evidence type="ECO:0000313" key="5">
    <source>
        <dbReference type="Proteomes" id="UP001354989"/>
    </source>
</evidence>
<keyword evidence="2" id="KW-0732">Signal</keyword>
<dbReference type="Proteomes" id="UP001354989">
    <property type="component" value="Chromosome"/>
</dbReference>
<sequence>MKKLWVVVVVSLLAMNSYAQDNSGNTETQGDRVENPDNKTDDSIDTGLEKVGNFFFGKKKKAKKDATKEQAYDRQKAGKFFGMMKAINEPVEYQKYYAFDRQVEMKVTNTSKKGKVEENHLHLLIPHDDATHWGMAMLSPNNKKKDDRSVFIYDTNNKAVISLNEERGEKSGVAMAMDMDQMTQDAIDAQYEEAMEKGEAPGTEVAFVKTGKTKNIHGYECEHYMLDSDEHQGEFWIAPDFEHDNSPFFSTFAKQSKKRSKTFDLKDAPTGFIMEMNGKDKKKGTTYGYEVTNISDEDINYEMSHWNVQSIHEMMEQQED</sequence>
<feature type="domain" description="DUF4412" evidence="3">
    <location>
        <begin position="172"/>
        <end position="299"/>
    </location>
</feature>
<feature type="region of interest" description="Disordered" evidence="1">
    <location>
        <begin position="20"/>
        <end position="45"/>
    </location>
</feature>
<dbReference type="EMBL" id="AP025292">
    <property type="protein sequence ID" value="BDC99682.1"/>
    <property type="molecule type" value="Genomic_DNA"/>
</dbReference>
<feature type="chain" id="PRO_5045550052" description="DUF4412 domain-containing protein" evidence="2">
    <location>
        <begin position="20"/>
        <end position="320"/>
    </location>
</feature>
<feature type="compositionally biased region" description="Basic and acidic residues" evidence="1">
    <location>
        <begin position="29"/>
        <end position="42"/>
    </location>
</feature>